<organism evidence="1">
    <name type="scientific">Arion vulgaris</name>
    <dbReference type="NCBI Taxonomy" id="1028688"/>
    <lineage>
        <taxon>Eukaryota</taxon>
        <taxon>Metazoa</taxon>
        <taxon>Spiralia</taxon>
        <taxon>Lophotrochozoa</taxon>
        <taxon>Mollusca</taxon>
        <taxon>Gastropoda</taxon>
        <taxon>Heterobranchia</taxon>
        <taxon>Euthyneura</taxon>
        <taxon>Panpulmonata</taxon>
        <taxon>Eupulmonata</taxon>
        <taxon>Stylommatophora</taxon>
        <taxon>Helicina</taxon>
        <taxon>Arionoidea</taxon>
        <taxon>Arionidae</taxon>
        <taxon>Arion</taxon>
    </lineage>
</organism>
<proteinExistence type="predicted"/>
<evidence type="ECO:0000313" key="1">
    <source>
        <dbReference type="EMBL" id="CEK79373.1"/>
    </source>
</evidence>
<name>A0A0B7AF11_9EUPU</name>
<sequence>SDQTDSESHTKLKTLEIALKIHEAVDVSQHLKINIATARLQAENKWKASYTTPKKCVLCVRLD</sequence>
<accession>A0A0B7AF11</accession>
<feature type="non-terminal residue" evidence="1">
    <location>
        <position position="1"/>
    </location>
</feature>
<reference evidence="1" key="1">
    <citation type="submission" date="2014-12" db="EMBL/GenBank/DDBJ databases">
        <title>Insight into the proteome of Arion vulgaris.</title>
        <authorList>
            <person name="Aradska J."/>
            <person name="Bulat T."/>
            <person name="Smidak R."/>
            <person name="Sarate P."/>
            <person name="Gangsoo J."/>
            <person name="Sialana F."/>
            <person name="Bilban M."/>
            <person name="Lubec G."/>
        </authorList>
    </citation>
    <scope>NUCLEOTIDE SEQUENCE</scope>
    <source>
        <tissue evidence="1">Skin</tissue>
    </source>
</reference>
<dbReference type="AlphaFoldDB" id="A0A0B7AF11"/>
<gene>
    <name evidence="1" type="primary">ORF115060</name>
</gene>
<dbReference type="EMBL" id="HACG01032508">
    <property type="protein sequence ID" value="CEK79373.1"/>
    <property type="molecule type" value="Transcribed_RNA"/>
</dbReference>
<protein>
    <submittedName>
        <fullName evidence="1">Uncharacterized protein</fullName>
    </submittedName>
</protein>